<dbReference type="GO" id="GO:0022857">
    <property type="term" value="F:transmembrane transporter activity"/>
    <property type="evidence" value="ECO:0007669"/>
    <property type="project" value="InterPro"/>
</dbReference>
<dbReference type="SUPFAM" id="SSF103473">
    <property type="entry name" value="MFS general substrate transporter"/>
    <property type="match status" value="1"/>
</dbReference>
<dbReference type="InterPro" id="IPR020846">
    <property type="entry name" value="MFS_dom"/>
</dbReference>
<evidence type="ECO:0000256" key="4">
    <source>
        <dbReference type="ARBA" id="ARBA00022989"/>
    </source>
</evidence>
<feature type="transmembrane region" description="Helical" evidence="6">
    <location>
        <begin position="166"/>
        <end position="183"/>
    </location>
</feature>
<dbReference type="OrthoDB" id="2585655at2759"/>
<dbReference type="RefSeq" id="XP_040722794.1">
    <property type="nucleotide sequence ID" value="XM_040871563.1"/>
</dbReference>
<dbReference type="Pfam" id="PF07690">
    <property type="entry name" value="MFS_1"/>
    <property type="match status" value="1"/>
</dbReference>
<keyword evidence="4 6" id="KW-1133">Transmembrane helix</keyword>
<evidence type="ECO:0000259" key="7">
    <source>
        <dbReference type="PROSITE" id="PS50850"/>
    </source>
</evidence>
<dbReference type="InterPro" id="IPR011701">
    <property type="entry name" value="MFS"/>
</dbReference>
<feature type="transmembrane region" description="Helical" evidence="6">
    <location>
        <begin position="389"/>
        <end position="414"/>
    </location>
</feature>
<name>A0A1Y2F0D9_PROLT</name>
<proteinExistence type="predicted"/>
<evidence type="ECO:0000256" key="1">
    <source>
        <dbReference type="ARBA" id="ARBA00004141"/>
    </source>
</evidence>
<sequence length="500" mass="55075">MLAGTIDYAAMQAQSKTRVPVPSSSPNDPLNWPRYKKDLCFGILCIGAVLAATLNPILATSTLVFVSVLHTTFTRIAMLTGWHVLAVALCGPIFNATCKIYGRRHTFVIGLILMIAGSVWAAAAPATYNSLLGARLLQGFGVMPFEALVPVVVADLYFVHERGMYYAIYALAYTGAAFLTPVLTGKITASLSWRWTFGLIAGFSCLLLPLLVLYCPETAYNRTEAAPQDVESHDLSKGVQTSQVEVSTGTHQRHELALFSRVRYSDDPFLFSVAKPFIMLLHPAFLWGVCSAGLLVAWSVMLATVIAALFATYPYFFSMERIGYLYTAPFLGALVSFPVAGLLSDWAVCFFSKKTNIYEAEYRIWLMIPTTVTAAIGLFGFGYSFSLHYLVPTVLFGFAISSIIFSSVAVSTYFADAYPKHTTDAFISLVVVKNVLAFALTVTGFDWLIRDGVKKMFLIMGCTQMGVCLLSVPMYLFGKRVRLWSSRSQFWRRVLAAESN</sequence>
<feature type="transmembrane region" description="Helical" evidence="6">
    <location>
        <begin position="106"/>
        <end position="128"/>
    </location>
</feature>
<feature type="transmembrane region" description="Helical" evidence="6">
    <location>
        <begin position="195"/>
        <end position="215"/>
    </location>
</feature>
<evidence type="ECO:0000256" key="2">
    <source>
        <dbReference type="ARBA" id="ARBA00022448"/>
    </source>
</evidence>
<comment type="subcellular location">
    <subcellularLocation>
        <location evidence="1">Membrane</location>
        <topology evidence="1">Multi-pass membrane protein</topology>
    </subcellularLocation>
</comment>
<feature type="transmembrane region" description="Helical" evidence="6">
    <location>
        <begin position="284"/>
        <end position="310"/>
    </location>
</feature>
<dbReference type="InterPro" id="IPR036259">
    <property type="entry name" value="MFS_trans_sf"/>
</dbReference>
<feature type="transmembrane region" description="Helical" evidence="6">
    <location>
        <begin position="140"/>
        <end position="159"/>
    </location>
</feature>
<feature type="transmembrane region" description="Helical" evidence="6">
    <location>
        <begin position="72"/>
        <end position="94"/>
    </location>
</feature>
<protein>
    <submittedName>
        <fullName evidence="8">Major facilitator superfamily domain-containing protein</fullName>
    </submittedName>
</protein>
<dbReference type="GeneID" id="63788162"/>
<dbReference type="AlphaFoldDB" id="A0A1Y2F0D9"/>
<keyword evidence="2" id="KW-0813">Transport</keyword>
<dbReference type="Proteomes" id="UP000193685">
    <property type="component" value="Unassembled WGS sequence"/>
</dbReference>
<reference evidence="8 9" key="1">
    <citation type="submission" date="2016-07" db="EMBL/GenBank/DDBJ databases">
        <title>Pervasive Adenine N6-methylation of Active Genes in Fungi.</title>
        <authorList>
            <consortium name="DOE Joint Genome Institute"/>
            <person name="Mondo S.J."/>
            <person name="Dannebaum R.O."/>
            <person name="Kuo R.C."/>
            <person name="Labutti K."/>
            <person name="Haridas S."/>
            <person name="Kuo A."/>
            <person name="Salamov A."/>
            <person name="Ahrendt S.R."/>
            <person name="Lipzen A."/>
            <person name="Sullivan W."/>
            <person name="Andreopoulos W.B."/>
            <person name="Clum A."/>
            <person name="Lindquist E."/>
            <person name="Daum C."/>
            <person name="Ramamoorthy G.K."/>
            <person name="Gryganskyi A."/>
            <person name="Culley D."/>
            <person name="Magnuson J.K."/>
            <person name="James T.Y."/>
            <person name="O'Malley M.A."/>
            <person name="Stajich J.E."/>
            <person name="Spatafora J.W."/>
            <person name="Visel A."/>
            <person name="Grigoriev I.V."/>
        </authorList>
    </citation>
    <scope>NUCLEOTIDE SEQUENCE [LARGE SCALE GENOMIC DNA]</scope>
    <source>
        <strain evidence="8 9">12-1054</strain>
    </source>
</reference>
<feature type="domain" description="Major facilitator superfamily (MFS) profile" evidence="7">
    <location>
        <begin position="40"/>
        <end position="479"/>
    </location>
</feature>
<organism evidence="8 9">
    <name type="scientific">Protomyces lactucae-debilis</name>
    <dbReference type="NCBI Taxonomy" id="2754530"/>
    <lineage>
        <taxon>Eukaryota</taxon>
        <taxon>Fungi</taxon>
        <taxon>Dikarya</taxon>
        <taxon>Ascomycota</taxon>
        <taxon>Taphrinomycotina</taxon>
        <taxon>Taphrinomycetes</taxon>
        <taxon>Taphrinales</taxon>
        <taxon>Protomycetaceae</taxon>
        <taxon>Protomyces</taxon>
    </lineage>
</organism>
<feature type="transmembrane region" description="Helical" evidence="6">
    <location>
        <begin position="39"/>
        <end position="66"/>
    </location>
</feature>
<dbReference type="PANTHER" id="PTHR23502">
    <property type="entry name" value="MAJOR FACILITATOR SUPERFAMILY"/>
    <property type="match status" value="1"/>
</dbReference>
<feature type="transmembrane region" description="Helical" evidence="6">
    <location>
        <begin position="426"/>
        <end position="445"/>
    </location>
</feature>
<evidence type="ECO:0000256" key="5">
    <source>
        <dbReference type="ARBA" id="ARBA00023136"/>
    </source>
</evidence>
<keyword evidence="5 6" id="KW-0472">Membrane</keyword>
<evidence type="ECO:0000313" key="8">
    <source>
        <dbReference type="EMBL" id="ORY76954.1"/>
    </source>
</evidence>
<keyword evidence="9" id="KW-1185">Reference proteome</keyword>
<dbReference type="OMA" id="KTDERYW"/>
<dbReference type="EMBL" id="MCFI01000021">
    <property type="protein sequence ID" value="ORY76954.1"/>
    <property type="molecule type" value="Genomic_DNA"/>
</dbReference>
<feature type="transmembrane region" description="Helical" evidence="6">
    <location>
        <begin position="457"/>
        <end position="477"/>
    </location>
</feature>
<keyword evidence="3 6" id="KW-0812">Transmembrane</keyword>
<feature type="transmembrane region" description="Helical" evidence="6">
    <location>
        <begin position="330"/>
        <end position="352"/>
    </location>
</feature>
<dbReference type="PANTHER" id="PTHR23502:SF29">
    <property type="entry name" value="TRANSPORTER, PUTATIVE (AFU_ORTHOLOGUE AFUA_6G06680)-RELATED"/>
    <property type="match status" value="1"/>
</dbReference>
<dbReference type="STRING" id="56484.A0A1Y2F0D9"/>
<evidence type="ECO:0000256" key="3">
    <source>
        <dbReference type="ARBA" id="ARBA00022692"/>
    </source>
</evidence>
<feature type="transmembrane region" description="Helical" evidence="6">
    <location>
        <begin position="364"/>
        <end position="383"/>
    </location>
</feature>
<dbReference type="Gene3D" id="1.20.1250.20">
    <property type="entry name" value="MFS general substrate transporter like domains"/>
    <property type="match status" value="1"/>
</dbReference>
<dbReference type="GO" id="GO:0005886">
    <property type="term" value="C:plasma membrane"/>
    <property type="evidence" value="ECO:0007669"/>
    <property type="project" value="TreeGrafter"/>
</dbReference>
<evidence type="ECO:0000313" key="9">
    <source>
        <dbReference type="Proteomes" id="UP000193685"/>
    </source>
</evidence>
<evidence type="ECO:0000256" key="6">
    <source>
        <dbReference type="SAM" id="Phobius"/>
    </source>
</evidence>
<accession>A0A1Y2F0D9</accession>
<gene>
    <name evidence="8" type="ORF">BCR37DRAFT_395041</name>
</gene>
<comment type="caution">
    <text evidence="8">The sequence shown here is derived from an EMBL/GenBank/DDBJ whole genome shotgun (WGS) entry which is preliminary data.</text>
</comment>
<dbReference type="PROSITE" id="PS50850">
    <property type="entry name" value="MFS"/>
    <property type="match status" value="1"/>
</dbReference>